<evidence type="ECO:0000256" key="3">
    <source>
        <dbReference type="ARBA" id="ARBA00023125"/>
    </source>
</evidence>
<dbReference type="InterPro" id="IPR011010">
    <property type="entry name" value="DNA_brk_join_enz"/>
</dbReference>
<dbReference type="InterPro" id="IPR004107">
    <property type="entry name" value="Integrase_SAM-like_N"/>
</dbReference>
<evidence type="ECO:0000313" key="9">
    <source>
        <dbReference type="Proteomes" id="UP000228711"/>
    </source>
</evidence>
<sequence length="322" mass="37451">MAESIKGYIKDFLEYLQLERNASPRTCANYNFYLLRFAKFSHISTPKEITSEKVKKFRLWLNEQGNNKGEGLKKTTQNYHLIALRSFLKYLSRNDIETLAPEKITLAKQEERQVSVLEEDELERFLEGPTAEKSDDIAAIRDKAILETLFSTGLRVSELAALRRDKLNLKKDEHTVRGKGKKLRLVFFSNTARQWIARYLQKRHDFSPALFVRHDRASSLGRSDEHDQKEAESLTPRSIQRIVQFYARLAGITKRITPHTLRHTYATDLLMNGADIRSVQSLLGHASITTTQIYTHITNRQLKDVYHAFHDRTRKKNNFKSI</sequence>
<keyword evidence="2" id="KW-0229">DNA integration</keyword>
<keyword evidence="4" id="KW-0233">DNA recombination</keyword>
<gene>
    <name evidence="8" type="ORF">COT25_03315</name>
</gene>
<dbReference type="PANTHER" id="PTHR30349">
    <property type="entry name" value="PHAGE INTEGRASE-RELATED"/>
    <property type="match status" value="1"/>
</dbReference>
<dbReference type="Gene3D" id="1.10.150.130">
    <property type="match status" value="1"/>
</dbReference>
<dbReference type="Gene3D" id="1.10.443.10">
    <property type="entry name" value="Intergrase catalytic core"/>
    <property type="match status" value="1"/>
</dbReference>
<name>A0A2H0YSI9_9BACT</name>
<comment type="caution">
    <text evidence="8">The sequence shown here is derived from an EMBL/GenBank/DDBJ whole genome shotgun (WGS) entry which is preliminary data.</text>
</comment>
<dbReference type="SUPFAM" id="SSF47823">
    <property type="entry name" value="lambda integrase-like, N-terminal domain"/>
    <property type="match status" value="1"/>
</dbReference>
<dbReference type="CDD" id="cd00798">
    <property type="entry name" value="INT_XerDC_C"/>
    <property type="match status" value="1"/>
</dbReference>
<proteinExistence type="inferred from homology"/>
<protein>
    <recommendedName>
        <fullName evidence="10">Tyrosine recombinase XerC</fullName>
    </recommendedName>
</protein>
<evidence type="ECO:0000259" key="7">
    <source>
        <dbReference type="PROSITE" id="PS51900"/>
    </source>
</evidence>
<evidence type="ECO:0000313" key="8">
    <source>
        <dbReference type="EMBL" id="PIS41396.1"/>
    </source>
</evidence>
<dbReference type="SUPFAM" id="SSF56349">
    <property type="entry name" value="DNA breaking-rejoining enzymes"/>
    <property type="match status" value="1"/>
</dbReference>
<evidence type="ECO:0008006" key="10">
    <source>
        <dbReference type="Google" id="ProtNLM"/>
    </source>
</evidence>
<comment type="similarity">
    <text evidence="1">Belongs to the 'phage' integrase family.</text>
</comment>
<dbReference type="InterPro" id="IPR044068">
    <property type="entry name" value="CB"/>
</dbReference>
<accession>A0A2H0YSI9</accession>
<keyword evidence="3 5" id="KW-0238">DNA-binding</keyword>
<evidence type="ECO:0000256" key="2">
    <source>
        <dbReference type="ARBA" id="ARBA00022908"/>
    </source>
</evidence>
<dbReference type="AlphaFoldDB" id="A0A2H0YSI9"/>
<dbReference type="Pfam" id="PF02899">
    <property type="entry name" value="Phage_int_SAM_1"/>
    <property type="match status" value="1"/>
</dbReference>
<dbReference type="Pfam" id="PF00589">
    <property type="entry name" value="Phage_integrase"/>
    <property type="match status" value="1"/>
</dbReference>
<dbReference type="InterPro" id="IPR050090">
    <property type="entry name" value="Tyrosine_recombinase_XerCD"/>
</dbReference>
<organism evidence="8 9">
    <name type="scientific">Candidatus Kerfeldbacteria bacterium CG08_land_8_20_14_0_20_42_7</name>
    <dbReference type="NCBI Taxonomy" id="2014245"/>
    <lineage>
        <taxon>Bacteria</taxon>
        <taxon>Candidatus Kerfeldiibacteriota</taxon>
    </lineage>
</organism>
<dbReference type="GO" id="GO:0015074">
    <property type="term" value="P:DNA integration"/>
    <property type="evidence" value="ECO:0007669"/>
    <property type="project" value="UniProtKB-KW"/>
</dbReference>
<dbReference type="InterPro" id="IPR002104">
    <property type="entry name" value="Integrase_catalytic"/>
</dbReference>
<dbReference type="PROSITE" id="PS51898">
    <property type="entry name" value="TYR_RECOMBINASE"/>
    <property type="match status" value="1"/>
</dbReference>
<reference evidence="9" key="1">
    <citation type="submission" date="2017-09" db="EMBL/GenBank/DDBJ databases">
        <title>Depth-based differentiation of microbial function through sediment-hosted aquifers and enrichment of novel symbionts in the deep terrestrial subsurface.</title>
        <authorList>
            <person name="Probst A.J."/>
            <person name="Ladd B."/>
            <person name="Jarett J.K."/>
            <person name="Geller-Mcgrath D.E."/>
            <person name="Sieber C.M.K."/>
            <person name="Emerson J.B."/>
            <person name="Anantharaman K."/>
            <person name="Thomas B.C."/>
            <person name="Malmstrom R."/>
            <person name="Stieglmeier M."/>
            <person name="Klingl A."/>
            <person name="Woyke T."/>
            <person name="Ryan C.M."/>
            <person name="Banfield J.F."/>
        </authorList>
    </citation>
    <scope>NUCLEOTIDE SEQUENCE [LARGE SCALE GENOMIC DNA]</scope>
</reference>
<feature type="domain" description="Core-binding (CB)" evidence="7">
    <location>
        <begin position="3"/>
        <end position="92"/>
    </location>
</feature>
<dbReference type="EMBL" id="PEXV01000113">
    <property type="protein sequence ID" value="PIS41396.1"/>
    <property type="molecule type" value="Genomic_DNA"/>
</dbReference>
<evidence type="ECO:0000259" key="6">
    <source>
        <dbReference type="PROSITE" id="PS51898"/>
    </source>
</evidence>
<evidence type="ECO:0000256" key="4">
    <source>
        <dbReference type="ARBA" id="ARBA00023172"/>
    </source>
</evidence>
<dbReference type="GO" id="GO:0006310">
    <property type="term" value="P:DNA recombination"/>
    <property type="evidence" value="ECO:0007669"/>
    <property type="project" value="UniProtKB-KW"/>
</dbReference>
<dbReference type="GO" id="GO:0003677">
    <property type="term" value="F:DNA binding"/>
    <property type="evidence" value="ECO:0007669"/>
    <property type="project" value="UniProtKB-UniRule"/>
</dbReference>
<feature type="domain" description="Tyr recombinase" evidence="6">
    <location>
        <begin position="112"/>
        <end position="307"/>
    </location>
</feature>
<dbReference type="InterPro" id="IPR010998">
    <property type="entry name" value="Integrase_recombinase_N"/>
</dbReference>
<dbReference type="Proteomes" id="UP000228711">
    <property type="component" value="Unassembled WGS sequence"/>
</dbReference>
<evidence type="ECO:0000256" key="1">
    <source>
        <dbReference type="ARBA" id="ARBA00008857"/>
    </source>
</evidence>
<evidence type="ECO:0000256" key="5">
    <source>
        <dbReference type="PROSITE-ProRule" id="PRU01248"/>
    </source>
</evidence>
<dbReference type="PROSITE" id="PS51900">
    <property type="entry name" value="CB"/>
    <property type="match status" value="1"/>
</dbReference>
<dbReference type="InterPro" id="IPR013762">
    <property type="entry name" value="Integrase-like_cat_sf"/>
</dbReference>
<dbReference type="PANTHER" id="PTHR30349:SF41">
    <property type="entry name" value="INTEGRASE_RECOMBINASE PROTEIN MJ0367-RELATED"/>
    <property type="match status" value="1"/>
</dbReference>